<dbReference type="UniPathway" id="UPA00378"/>
<dbReference type="GO" id="GO:0016757">
    <property type="term" value="F:glycosyltransferase activity"/>
    <property type="evidence" value="ECO:0007669"/>
    <property type="project" value="UniProtKB-KW"/>
</dbReference>
<dbReference type="GO" id="GO:0000139">
    <property type="term" value="C:Golgi membrane"/>
    <property type="evidence" value="ECO:0007669"/>
    <property type="project" value="UniProtKB-SubCell"/>
</dbReference>
<evidence type="ECO:0000256" key="9">
    <source>
        <dbReference type="ARBA" id="ARBA00022989"/>
    </source>
</evidence>
<dbReference type="GO" id="GO:0030246">
    <property type="term" value="F:carbohydrate binding"/>
    <property type="evidence" value="ECO:0007669"/>
    <property type="project" value="UniProtKB-KW"/>
</dbReference>
<dbReference type="AlphaFoldDB" id="C3ZNE7"/>
<dbReference type="Gene3D" id="3.90.550.10">
    <property type="entry name" value="Spore Coat Polysaccharide Biosynthesis Protein SpsA, Chain A"/>
    <property type="match status" value="1"/>
</dbReference>
<dbReference type="CDD" id="cd02510">
    <property type="entry name" value="pp-GalNAc-T"/>
    <property type="match status" value="1"/>
</dbReference>
<evidence type="ECO:0000256" key="13">
    <source>
        <dbReference type="ARBA" id="ARBA00023180"/>
    </source>
</evidence>
<gene>
    <name evidence="18" type="ORF">BRAFLDRAFT_81982</name>
</gene>
<dbReference type="SUPFAM" id="SSF50370">
    <property type="entry name" value="Ricin B-like lectins"/>
    <property type="match status" value="1"/>
</dbReference>
<keyword evidence="10 15" id="KW-0333">Golgi apparatus</keyword>
<protein>
    <recommendedName>
        <fullName evidence="5 15">Polypeptide N-acetylgalactosaminyltransferase</fullName>
        <ecNumber evidence="15">2.4.1.-</ecNumber>
    </recommendedName>
    <alternativeName>
        <fullName evidence="15">Protein-UDP acetylgalactosaminyltransferase</fullName>
    </alternativeName>
</protein>
<keyword evidence="11" id="KW-0472">Membrane</keyword>
<evidence type="ECO:0000256" key="3">
    <source>
        <dbReference type="ARBA" id="ARBA00004922"/>
    </source>
</evidence>
<dbReference type="EC" id="2.4.1.-" evidence="15"/>
<comment type="similarity">
    <text evidence="4 15">Belongs to the glycosyltransferase 2 family. GalNAc-T subfamily.</text>
</comment>
<keyword evidence="12 15" id="KW-1015">Disulfide bond</keyword>
<keyword evidence="13" id="KW-0325">Glycoprotein</keyword>
<comment type="pathway">
    <text evidence="3 15">Protein modification; protein glycosylation.</text>
</comment>
<evidence type="ECO:0000259" key="17">
    <source>
        <dbReference type="Pfam" id="PF00652"/>
    </source>
</evidence>
<dbReference type="InterPro" id="IPR045885">
    <property type="entry name" value="GalNAc-T"/>
</dbReference>
<keyword evidence="7 15" id="KW-0430">Lectin</keyword>
<keyword evidence="15" id="KW-0808">Transferase</keyword>
<dbReference type="InterPro" id="IPR001173">
    <property type="entry name" value="Glyco_trans_2-like"/>
</dbReference>
<comment type="cofactor">
    <cofactor evidence="1 15">
        <name>Mn(2+)</name>
        <dbReference type="ChEBI" id="CHEBI:29035"/>
    </cofactor>
</comment>
<evidence type="ECO:0000256" key="10">
    <source>
        <dbReference type="ARBA" id="ARBA00023034"/>
    </source>
</evidence>
<dbReference type="InterPro" id="IPR035992">
    <property type="entry name" value="Ricin_B-like_lectins"/>
</dbReference>
<dbReference type="InterPro" id="IPR000772">
    <property type="entry name" value="Ricin_B_lectin"/>
</dbReference>
<sequence length="534" mass="61292">MMSPLVYFNVHLIGPGEYGRPYVYTEEDNKRKSFGYLGNGFNAHVSDKISVERALPDTRDQPCKDRLYPSRLPNVSVIIPFHNEHWSTLLRTVHGVIGRTPPHLLGEVILVDDFSSKENCGRPLNEYMATFPQVRILRMKQREGLIRARLRGVEVARGNVLVFMDAHCEVNVNWLPPLLEPISVSMTTVTIPTIDVIDHATFEYKEQQGGPMRGVFDWQLNYKRIPVLDGRGRKVRPTLPFSTPVMPGGVFAIDKEFFHHLGGYDSGLEIWGGEQFELSFKIWQCGGVLQEVPCSRVGHVFRKFSPYATDNDVLQILKNYMRVAEVWMDDYKQYYYKRMLRGPKNVTNFDLGDLSSQKPLRQRLGCRDFGWFMREVASDLVKHYPLKDPDVLQQGRIQSVGTGLCLDSDGLNSEDPVVLRRCRDRQGAFVLTKTYPNQNFTYTGLKEIETTDRHLCFDVDSLSREKTLVFLTCHGEGGNQMWEYHKTNDFCDDTVLFKIQNTAARLKSTTRDHVITRTHVSLRQSDAVIGVWFP</sequence>
<dbReference type="eggNOG" id="KOG3736">
    <property type="taxonomic scope" value="Eukaryota"/>
</dbReference>
<dbReference type="PROSITE" id="PS50231">
    <property type="entry name" value="RICIN_B_LECTIN"/>
    <property type="match status" value="1"/>
</dbReference>
<dbReference type="InterPro" id="IPR029044">
    <property type="entry name" value="Nucleotide-diphossugar_trans"/>
</dbReference>
<keyword evidence="15" id="KW-0328">Glycosyltransferase</keyword>
<name>C3ZNE7_BRAFL</name>
<keyword evidence="8" id="KW-0735">Signal-anchor</keyword>
<evidence type="ECO:0000256" key="11">
    <source>
        <dbReference type="ARBA" id="ARBA00023136"/>
    </source>
</evidence>
<keyword evidence="9" id="KW-1133">Transmembrane helix</keyword>
<accession>C3ZNE7</accession>
<dbReference type="FunFam" id="3.90.550.10:FF:000053">
    <property type="entry name" value="Polypeptide N-acetylgalactosaminyltransferase"/>
    <property type="match status" value="1"/>
</dbReference>
<dbReference type="PANTHER" id="PTHR11675:SF134">
    <property type="entry name" value="N-ACETYLGALACTOSAMINYLTRANSFERASE 4-RELATED"/>
    <property type="match status" value="1"/>
</dbReference>
<reference evidence="18" key="1">
    <citation type="journal article" date="2008" name="Nature">
        <title>The amphioxus genome and the evolution of the chordate karyotype.</title>
        <authorList>
            <consortium name="US DOE Joint Genome Institute (JGI-PGF)"/>
            <person name="Putnam N.H."/>
            <person name="Butts T."/>
            <person name="Ferrier D.E.K."/>
            <person name="Furlong R.F."/>
            <person name="Hellsten U."/>
            <person name="Kawashima T."/>
            <person name="Robinson-Rechavi M."/>
            <person name="Shoguchi E."/>
            <person name="Terry A."/>
            <person name="Yu J.-K."/>
            <person name="Benito-Gutierrez E.L."/>
            <person name="Dubchak I."/>
            <person name="Garcia-Fernandez J."/>
            <person name="Gibson-Brown J.J."/>
            <person name="Grigoriev I.V."/>
            <person name="Horton A.C."/>
            <person name="de Jong P.J."/>
            <person name="Jurka J."/>
            <person name="Kapitonov V.V."/>
            <person name="Kohara Y."/>
            <person name="Kuroki Y."/>
            <person name="Lindquist E."/>
            <person name="Lucas S."/>
            <person name="Osoegawa K."/>
            <person name="Pennacchio L.A."/>
            <person name="Salamov A.A."/>
            <person name="Satou Y."/>
            <person name="Sauka-Spengler T."/>
            <person name="Schmutz J."/>
            <person name="Shin-I T."/>
            <person name="Toyoda A."/>
            <person name="Bronner-Fraser M."/>
            <person name="Fujiyama A."/>
            <person name="Holland L.Z."/>
            <person name="Holland P.W.H."/>
            <person name="Satoh N."/>
            <person name="Rokhsar D.S."/>
        </authorList>
    </citation>
    <scope>NUCLEOTIDE SEQUENCE [LARGE SCALE GENOMIC DNA]</scope>
    <source>
        <strain evidence="18">S238N-H82</strain>
        <tissue evidence="18">Testes</tissue>
    </source>
</reference>
<keyword evidence="6" id="KW-0812">Transmembrane</keyword>
<dbReference type="Pfam" id="PF00652">
    <property type="entry name" value="Ricin_B_lectin"/>
    <property type="match status" value="1"/>
</dbReference>
<dbReference type="PANTHER" id="PTHR11675">
    <property type="entry name" value="N-ACETYLGALACTOSAMINYLTRANSFERASE"/>
    <property type="match status" value="1"/>
</dbReference>
<keyword evidence="14 15" id="KW-0464">Manganese</keyword>
<evidence type="ECO:0000256" key="1">
    <source>
        <dbReference type="ARBA" id="ARBA00001936"/>
    </source>
</evidence>
<evidence type="ECO:0000256" key="4">
    <source>
        <dbReference type="ARBA" id="ARBA00005680"/>
    </source>
</evidence>
<evidence type="ECO:0000256" key="7">
    <source>
        <dbReference type="ARBA" id="ARBA00022734"/>
    </source>
</evidence>
<comment type="subcellular location">
    <subcellularLocation>
        <location evidence="2 15">Golgi apparatus membrane</location>
        <topology evidence="2 15">Single-pass type II membrane protein</topology>
    </subcellularLocation>
</comment>
<evidence type="ECO:0000256" key="8">
    <source>
        <dbReference type="ARBA" id="ARBA00022968"/>
    </source>
</evidence>
<dbReference type="Pfam" id="PF00535">
    <property type="entry name" value="Glycos_transf_2"/>
    <property type="match status" value="1"/>
</dbReference>
<dbReference type="SUPFAM" id="SSF53448">
    <property type="entry name" value="Nucleotide-diphospho-sugar transferases"/>
    <property type="match status" value="1"/>
</dbReference>
<evidence type="ECO:0000256" key="5">
    <source>
        <dbReference type="ARBA" id="ARBA00012644"/>
    </source>
</evidence>
<organism>
    <name type="scientific">Branchiostoma floridae</name>
    <name type="common">Florida lancelet</name>
    <name type="synonym">Amphioxus</name>
    <dbReference type="NCBI Taxonomy" id="7739"/>
    <lineage>
        <taxon>Eukaryota</taxon>
        <taxon>Metazoa</taxon>
        <taxon>Chordata</taxon>
        <taxon>Cephalochordata</taxon>
        <taxon>Leptocardii</taxon>
        <taxon>Amphioxiformes</taxon>
        <taxon>Branchiostomatidae</taxon>
        <taxon>Branchiostoma</taxon>
    </lineage>
</organism>
<evidence type="ECO:0000313" key="18">
    <source>
        <dbReference type="EMBL" id="EEN45900.1"/>
    </source>
</evidence>
<feature type="domain" description="Ricin B lectin" evidence="17">
    <location>
        <begin position="394"/>
        <end position="489"/>
    </location>
</feature>
<evidence type="ECO:0000256" key="12">
    <source>
        <dbReference type="ARBA" id="ARBA00023157"/>
    </source>
</evidence>
<evidence type="ECO:0000256" key="6">
    <source>
        <dbReference type="ARBA" id="ARBA00022692"/>
    </source>
</evidence>
<evidence type="ECO:0000256" key="14">
    <source>
        <dbReference type="ARBA" id="ARBA00023211"/>
    </source>
</evidence>
<evidence type="ECO:0000259" key="16">
    <source>
        <dbReference type="Pfam" id="PF00535"/>
    </source>
</evidence>
<evidence type="ECO:0000256" key="2">
    <source>
        <dbReference type="ARBA" id="ARBA00004323"/>
    </source>
</evidence>
<dbReference type="Gene3D" id="2.80.10.50">
    <property type="match status" value="1"/>
</dbReference>
<evidence type="ECO:0000256" key="15">
    <source>
        <dbReference type="RuleBase" id="RU361242"/>
    </source>
</evidence>
<proteinExistence type="inferred from homology"/>
<dbReference type="EMBL" id="GG666651">
    <property type="protein sequence ID" value="EEN45900.1"/>
    <property type="molecule type" value="Genomic_DNA"/>
</dbReference>
<dbReference type="STRING" id="7739.C3ZNE7"/>
<dbReference type="InParanoid" id="C3ZNE7"/>
<feature type="domain" description="Glycosyltransferase 2-like" evidence="16">
    <location>
        <begin position="76"/>
        <end position="256"/>
    </location>
</feature>